<dbReference type="GO" id="GO:0008270">
    <property type="term" value="F:zinc ion binding"/>
    <property type="evidence" value="ECO:0007669"/>
    <property type="project" value="UniProtKB-KW"/>
</dbReference>
<keyword evidence="5" id="KW-0812">Transmembrane</keyword>
<dbReference type="PROSITE" id="PS51292">
    <property type="entry name" value="ZF_RING_CH"/>
    <property type="match status" value="1"/>
</dbReference>
<feature type="compositionally biased region" description="Acidic residues" evidence="4">
    <location>
        <begin position="322"/>
        <end position="334"/>
    </location>
</feature>
<dbReference type="CDD" id="cd16495">
    <property type="entry name" value="RING_CH-C4HC3_MARCH"/>
    <property type="match status" value="1"/>
</dbReference>
<feature type="domain" description="RING-CH-type" evidence="6">
    <location>
        <begin position="68"/>
        <end position="162"/>
    </location>
</feature>
<evidence type="ECO:0000256" key="1">
    <source>
        <dbReference type="ARBA" id="ARBA00022723"/>
    </source>
</evidence>
<dbReference type="PANTHER" id="PTHR46347:SF1">
    <property type="entry name" value="RING_FYVE_PHD ZINC FINGER SUPERFAMILY PROTEIN"/>
    <property type="match status" value="1"/>
</dbReference>
<feature type="region of interest" description="Disordered" evidence="4">
    <location>
        <begin position="316"/>
        <end position="354"/>
    </location>
</feature>
<proteinExistence type="predicted"/>
<name>A0A9P7B0A4_9HELO</name>
<dbReference type="InterPro" id="IPR011016">
    <property type="entry name" value="Znf_RING-CH"/>
</dbReference>
<reference evidence="7" key="1">
    <citation type="submission" date="2019-07" db="EMBL/GenBank/DDBJ databases">
        <title>Hyphodiscus hymeniophilus genome sequencing and assembly.</title>
        <authorList>
            <person name="Kramer G."/>
            <person name="Nodwell J."/>
        </authorList>
    </citation>
    <scope>NUCLEOTIDE SEQUENCE</scope>
    <source>
        <strain evidence="7">ATCC 34498</strain>
    </source>
</reference>
<keyword evidence="3" id="KW-0862">Zinc</keyword>
<dbReference type="SMART" id="SM00744">
    <property type="entry name" value="RINGv"/>
    <property type="match status" value="1"/>
</dbReference>
<dbReference type="PANTHER" id="PTHR46347">
    <property type="entry name" value="RING/FYVE/PHD ZINC FINGER SUPERFAMILY PROTEIN"/>
    <property type="match status" value="1"/>
</dbReference>
<comment type="caution">
    <text evidence="7">The sequence shown here is derived from an EMBL/GenBank/DDBJ whole genome shotgun (WGS) entry which is preliminary data.</text>
</comment>
<evidence type="ECO:0000256" key="4">
    <source>
        <dbReference type="SAM" id="MobiDB-lite"/>
    </source>
</evidence>
<accession>A0A9P7B0A4</accession>
<dbReference type="Pfam" id="PF12906">
    <property type="entry name" value="RINGv"/>
    <property type="match status" value="1"/>
</dbReference>
<keyword evidence="2" id="KW-0863">Zinc-finger</keyword>
<evidence type="ECO:0000313" key="7">
    <source>
        <dbReference type="EMBL" id="KAG0652558.1"/>
    </source>
</evidence>
<gene>
    <name evidence="7" type="ORF">D0Z07_0220</name>
</gene>
<organism evidence="7 8">
    <name type="scientific">Hyphodiscus hymeniophilus</name>
    <dbReference type="NCBI Taxonomy" id="353542"/>
    <lineage>
        <taxon>Eukaryota</taxon>
        <taxon>Fungi</taxon>
        <taxon>Dikarya</taxon>
        <taxon>Ascomycota</taxon>
        <taxon>Pezizomycotina</taxon>
        <taxon>Leotiomycetes</taxon>
        <taxon>Helotiales</taxon>
        <taxon>Hyphodiscaceae</taxon>
        <taxon>Hyphodiscus</taxon>
    </lineage>
</organism>
<evidence type="ECO:0000313" key="8">
    <source>
        <dbReference type="Proteomes" id="UP000785200"/>
    </source>
</evidence>
<feature type="transmembrane region" description="Helical" evidence="5">
    <location>
        <begin position="173"/>
        <end position="195"/>
    </location>
</feature>
<evidence type="ECO:0000259" key="6">
    <source>
        <dbReference type="PROSITE" id="PS51292"/>
    </source>
</evidence>
<keyword evidence="5" id="KW-1133">Transmembrane helix</keyword>
<dbReference type="Gene3D" id="3.30.40.10">
    <property type="entry name" value="Zinc/RING finger domain, C3HC4 (zinc finger)"/>
    <property type="match status" value="1"/>
</dbReference>
<protein>
    <submittedName>
        <fullName evidence="7">Membrane-associated RING-CH IV</fullName>
    </submittedName>
</protein>
<sequence length="354" mass="40233">MASVPYETHSSWSWPEDIDPNDINAPPSYRTGFVPGSFKQEESDLKEDVPAESEDNPIRGTNRAQKPHRHYPPRTCRICLESVLPTFEPAPEGISSFLDPTPSVSYISSDPESGRLIRPCKCRGSSRYVHEGCLQQWRHADPAYGRRNYWECPTCHFRYRLERMRWGRWISSPILQVLATFAILLSAVFIFGFVADPIINLYLDPYDTITSIPSGGPPPLHFEDEEASWIEHFLKGLASLGLLGFVKVFFAMSPWHWWNLRNSGVLGGGRGRGNTGRERLENISWSLVLIGVVTFLYAVWTWVRAWSRRVLEKAGERVADVQGEDDDFEAEEEKPDGHDSSNFAATDTDNETPR</sequence>
<evidence type="ECO:0000256" key="3">
    <source>
        <dbReference type="ARBA" id="ARBA00022833"/>
    </source>
</evidence>
<keyword evidence="5" id="KW-0472">Membrane</keyword>
<keyword evidence="8" id="KW-1185">Reference proteome</keyword>
<feature type="transmembrane region" description="Helical" evidence="5">
    <location>
        <begin position="283"/>
        <end position="303"/>
    </location>
</feature>
<dbReference type="AlphaFoldDB" id="A0A9P7B0A4"/>
<evidence type="ECO:0000256" key="5">
    <source>
        <dbReference type="SAM" id="Phobius"/>
    </source>
</evidence>
<dbReference type="OrthoDB" id="264354at2759"/>
<feature type="region of interest" description="Disordered" evidence="4">
    <location>
        <begin position="1"/>
        <end position="70"/>
    </location>
</feature>
<dbReference type="SUPFAM" id="SSF57850">
    <property type="entry name" value="RING/U-box"/>
    <property type="match status" value="1"/>
</dbReference>
<dbReference type="Proteomes" id="UP000785200">
    <property type="component" value="Unassembled WGS sequence"/>
</dbReference>
<evidence type="ECO:0000256" key="2">
    <source>
        <dbReference type="ARBA" id="ARBA00022771"/>
    </source>
</evidence>
<dbReference type="InterPro" id="IPR013083">
    <property type="entry name" value="Znf_RING/FYVE/PHD"/>
</dbReference>
<dbReference type="EMBL" id="VNKQ01000002">
    <property type="protein sequence ID" value="KAG0652558.1"/>
    <property type="molecule type" value="Genomic_DNA"/>
</dbReference>
<keyword evidence="1" id="KW-0479">Metal-binding</keyword>
<feature type="compositionally biased region" description="Basic and acidic residues" evidence="4">
    <location>
        <begin position="39"/>
        <end position="49"/>
    </location>
</feature>